<reference evidence="1" key="3">
    <citation type="submission" date="2015-03" db="EMBL/GenBank/DDBJ databases">
        <authorList>
            <person name="Murphy D."/>
        </authorList>
    </citation>
    <scope>NUCLEOTIDE SEQUENCE [LARGE SCALE GENOMIC DNA]</scope>
    <source>
        <strain evidence="1">K00500041</strain>
    </source>
</reference>
<accession>A0A0U0SDJ6</accession>
<name>A0A0U0SDJ6_MYCTX</name>
<reference evidence="2" key="2">
    <citation type="submission" date="2015-03" db="EMBL/GenBank/DDBJ databases">
        <authorList>
            <consortium name="Pathogen Informatics"/>
            <person name="Murphy D."/>
        </authorList>
    </citation>
    <scope>NUCLEOTIDE SEQUENCE</scope>
    <source>
        <strain evidence="2">N09902308</strain>
    </source>
</reference>
<evidence type="ECO:0000313" key="1">
    <source>
        <dbReference type="EMBL" id="COW08869.1"/>
    </source>
</evidence>
<dbReference type="EMBL" id="CSAE01000317">
    <property type="protein sequence ID" value="COW08869.1"/>
    <property type="molecule type" value="Genomic_DNA"/>
</dbReference>
<reference evidence="3 4" key="1">
    <citation type="submission" date="2015-03" db="EMBL/GenBank/DDBJ databases">
        <authorList>
            <consortium name="Pathogen Informatics"/>
        </authorList>
    </citation>
    <scope>NUCLEOTIDE SEQUENCE [LARGE SCALE GENOMIC DNA]</scope>
    <source>
        <strain evidence="3">K00500041</strain>
        <strain evidence="4">N09902308</strain>
    </source>
</reference>
<dbReference type="AlphaFoldDB" id="A0A0U0SDJ6"/>
<gene>
    <name evidence="1" type="ORF">ERS007703_02728</name>
    <name evidence="2" type="ORF">ERS007739_03994</name>
</gene>
<dbReference type="EMBL" id="CSBK01002266">
    <property type="protein sequence ID" value="COZ65534.1"/>
    <property type="molecule type" value="Genomic_DNA"/>
</dbReference>
<sequence length="54" mass="5564">MNTVPGSFGCGSAVLAIKAMLAPSRAARLAIARPIPRLAPEMNMVLPLSDMASP</sequence>
<proteinExistence type="predicted"/>
<protein>
    <submittedName>
        <fullName evidence="1">Uncharacterized protein</fullName>
    </submittedName>
</protein>
<dbReference type="Proteomes" id="UP000038802">
    <property type="component" value="Unassembled WGS sequence"/>
</dbReference>
<evidence type="ECO:0000313" key="3">
    <source>
        <dbReference type="Proteomes" id="UP000038802"/>
    </source>
</evidence>
<organism evidence="1 3">
    <name type="scientific">Mycobacterium tuberculosis</name>
    <dbReference type="NCBI Taxonomy" id="1773"/>
    <lineage>
        <taxon>Bacteria</taxon>
        <taxon>Bacillati</taxon>
        <taxon>Actinomycetota</taxon>
        <taxon>Actinomycetes</taxon>
        <taxon>Mycobacteriales</taxon>
        <taxon>Mycobacteriaceae</taxon>
        <taxon>Mycobacterium</taxon>
        <taxon>Mycobacterium tuberculosis complex</taxon>
    </lineage>
</organism>
<dbReference type="Proteomes" id="UP000039021">
    <property type="component" value="Unassembled WGS sequence"/>
</dbReference>
<evidence type="ECO:0000313" key="4">
    <source>
        <dbReference type="Proteomes" id="UP000039021"/>
    </source>
</evidence>
<evidence type="ECO:0000313" key="2">
    <source>
        <dbReference type="EMBL" id="COZ65534.1"/>
    </source>
</evidence>